<protein>
    <submittedName>
        <fullName evidence="1">Uncharacterized protein</fullName>
    </submittedName>
</protein>
<organism evidence="1 2">
    <name type="scientific">Gibberella zeae</name>
    <name type="common">Wheat head blight fungus</name>
    <name type="synonym">Fusarium graminearum</name>
    <dbReference type="NCBI Taxonomy" id="5518"/>
    <lineage>
        <taxon>Eukaryota</taxon>
        <taxon>Fungi</taxon>
        <taxon>Dikarya</taxon>
        <taxon>Ascomycota</taxon>
        <taxon>Pezizomycotina</taxon>
        <taxon>Sordariomycetes</taxon>
        <taxon>Hypocreomycetidae</taxon>
        <taxon>Hypocreales</taxon>
        <taxon>Nectriaceae</taxon>
        <taxon>Fusarium</taxon>
    </lineage>
</organism>
<reference evidence="1" key="1">
    <citation type="submission" date="2021-03" db="EMBL/GenBank/DDBJ databases">
        <authorList>
            <person name="Alouane T."/>
            <person name="Langin T."/>
            <person name="Bonhomme L."/>
        </authorList>
    </citation>
    <scope>NUCLEOTIDE SEQUENCE</scope>
    <source>
        <strain evidence="1">MDC_Fg202</strain>
    </source>
</reference>
<evidence type="ECO:0000313" key="1">
    <source>
        <dbReference type="EMBL" id="CAG1985837.1"/>
    </source>
</evidence>
<proteinExistence type="predicted"/>
<dbReference type="AlphaFoldDB" id="A0A9N8RE07"/>
<gene>
    <name evidence="1" type="ORF">MDCFG202_LOCUS278120</name>
</gene>
<comment type="caution">
    <text evidence="1">The sequence shown here is derived from an EMBL/GenBank/DDBJ whole genome shotgun (WGS) entry which is preliminary data.</text>
</comment>
<dbReference type="EMBL" id="CAJPIJ010000136">
    <property type="protein sequence ID" value="CAG1985837.1"/>
    <property type="molecule type" value="Genomic_DNA"/>
</dbReference>
<dbReference type="Proteomes" id="UP000746612">
    <property type="component" value="Unassembled WGS sequence"/>
</dbReference>
<evidence type="ECO:0000313" key="2">
    <source>
        <dbReference type="Proteomes" id="UP000746612"/>
    </source>
</evidence>
<sequence length="155" mass="16785">MTPEAGEEGYYQDQIVNIRSTSTTKTSGFRSHGFPAILMQRVGKRAAAHSATVRGRGSLLLPSHEKGRHSLHPHQHDCHLYGILRRSFSAGGGRFTGRFAPKSTVRHTITVDNTIPSRHTTTFGDTFTVRHTSTVGHASTVGDFITVGTTTATGN</sequence>
<accession>A0A9N8RE07</accession>
<name>A0A9N8RE07_GIBZA</name>